<organism evidence="2 3">
    <name type="scientific">Elysia crispata</name>
    <name type="common">lettuce slug</name>
    <dbReference type="NCBI Taxonomy" id="231223"/>
    <lineage>
        <taxon>Eukaryota</taxon>
        <taxon>Metazoa</taxon>
        <taxon>Spiralia</taxon>
        <taxon>Lophotrochozoa</taxon>
        <taxon>Mollusca</taxon>
        <taxon>Gastropoda</taxon>
        <taxon>Heterobranchia</taxon>
        <taxon>Euthyneura</taxon>
        <taxon>Panpulmonata</taxon>
        <taxon>Sacoglossa</taxon>
        <taxon>Placobranchoidea</taxon>
        <taxon>Plakobranchidae</taxon>
        <taxon>Elysia</taxon>
    </lineage>
</organism>
<dbReference type="Proteomes" id="UP001283361">
    <property type="component" value="Unassembled WGS sequence"/>
</dbReference>
<evidence type="ECO:0000313" key="3">
    <source>
        <dbReference type="Proteomes" id="UP001283361"/>
    </source>
</evidence>
<keyword evidence="1" id="KW-0472">Membrane</keyword>
<name>A0AAE0XWU9_9GAST</name>
<proteinExistence type="predicted"/>
<protein>
    <submittedName>
        <fullName evidence="2">Uncharacterized protein</fullName>
    </submittedName>
</protein>
<reference evidence="2" key="1">
    <citation type="journal article" date="2023" name="G3 (Bethesda)">
        <title>A reference genome for the long-term kleptoplast-retaining sea slug Elysia crispata morphotype clarki.</title>
        <authorList>
            <person name="Eastman K.E."/>
            <person name="Pendleton A.L."/>
            <person name="Shaikh M.A."/>
            <person name="Suttiyut T."/>
            <person name="Ogas R."/>
            <person name="Tomko P."/>
            <person name="Gavelis G."/>
            <person name="Widhalm J.R."/>
            <person name="Wisecaver J.H."/>
        </authorList>
    </citation>
    <scope>NUCLEOTIDE SEQUENCE</scope>
    <source>
        <strain evidence="2">ECLA1</strain>
    </source>
</reference>
<accession>A0AAE0XWU9</accession>
<comment type="caution">
    <text evidence="2">The sequence shown here is derived from an EMBL/GenBank/DDBJ whole genome shotgun (WGS) entry which is preliminary data.</text>
</comment>
<evidence type="ECO:0000313" key="2">
    <source>
        <dbReference type="EMBL" id="KAK3721267.1"/>
    </source>
</evidence>
<dbReference type="AlphaFoldDB" id="A0AAE0XWU9"/>
<keyword evidence="1" id="KW-0812">Transmembrane</keyword>
<keyword evidence="3" id="KW-1185">Reference proteome</keyword>
<evidence type="ECO:0000256" key="1">
    <source>
        <dbReference type="SAM" id="Phobius"/>
    </source>
</evidence>
<keyword evidence="1" id="KW-1133">Transmembrane helix</keyword>
<dbReference type="EMBL" id="JAWDGP010007400">
    <property type="protein sequence ID" value="KAK3721267.1"/>
    <property type="molecule type" value="Genomic_DNA"/>
</dbReference>
<feature type="transmembrane region" description="Helical" evidence="1">
    <location>
        <begin position="30"/>
        <end position="52"/>
    </location>
</feature>
<sequence>MLWQECPQDLVQHLTVFQPSSGAEADCTRLFLFLFLLPSLALPAPTLFLSFYPFPPLTPPNLYDFSSSPYPLSFTPSFTFLPVKLTLLEMPPPRVDGYVTRTLI</sequence>
<gene>
    <name evidence="2" type="ORF">RRG08_044275</name>
</gene>